<evidence type="ECO:0000313" key="3">
    <source>
        <dbReference type="Proteomes" id="UP000281498"/>
    </source>
</evidence>
<keyword evidence="3" id="KW-1185">Reference proteome</keyword>
<evidence type="ECO:0000313" key="2">
    <source>
        <dbReference type="EMBL" id="RKL69312.1"/>
    </source>
</evidence>
<feature type="transmembrane region" description="Helical" evidence="1">
    <location>
        <begin position="230"/>
        <end position="250"/>
    </location>
</feature>
<evidence type="ECO:0008006" key="4">
    <source>
        <dbReference type="Google" id="ProtNLM"/>
    </source>
</evidence>
<gene>
    <name evidence="2" type="ORF">CR203_04605</name>
</gene>
<keyword evidence="1" id="KW-0472">Membrane</keyword>
<reference evidence="2 3" key="1">
    <citation type="submission" date="2017-10" db="EMBL/GenBank/DDBJ databases">
        <title>Bacillus sp. nov., a halophilic bacterium isolated from a Keqin Lake.</title>
        <authorList>
            <person name="Wang H."/>
        </authorList>
    </citation>
    <scope>NUCLEOTIDE SEQUENCE [LARGE SCALE GENOMIC DNA]</scope>
    <source>
        <strain evidence="2 3">KCTC 13187</strain>
    </source>
</reference>
<comment type="caution">
    <text evidence="2">The sequence shown here is derived from an EMBL/GenBank/DDBJ whole genome shotgun (WGS) entry which is preliminary data.</text>
</comment>
<keyword evidence="1" id="KW-1133">Transmembrane helix</keyword>
<dbReference type="PIRSF" id="PIRSF038991">
    <property type="entry name" value="Protein_AbrB"/>
    <property type="match status" value="1"/>
</dbReference>
<name>A0A3A9KFH0_9BACI</name>
<evidence type="ECO:0000256" key="1">
    <source>
        <dbReference type="SAM" id="Phobius"/>
    </source>
</evidence>
<feature type="transmembrane region" description="Helical" evidence="1">
    <location>
        <begin position="54"/>
        <end position="74"/>
    </location>
</feature>
<protein>
    <recommendedName>
        <fullName evidence="4">AbrB family transcriptional regulator</fullName>
    </recommendedName>
</protein>
<dbReference type="RefSeq" id="WP_110936048.1">
    <property type="nucleotide sequence ID" value="NZ_KZ614146.1"/>
</dbReference>
<sequence length="352" mass="38241">MEKDLKSFLETLLVGCIGGLIFFLISLPLPWMLGPLTAVMVWQSTTSRKMIWPAHYKNIGLITLGITFGLYFSIESMLLIGPYFLPYVLLTSLMILISIINSSFISKFINVDQVTSVFGSIPGGLTEMVIASESLHAKTSFVMIFQTVRLLVVLFTVPFIIIYAFSGEPNTSVAISEQASTPFLSWTALLLLLPVLLGFRFKEFIPAGVMIVPLVTTGLLNISPLEIPQVPAWLFLAAQLSVGIGLGKNISLNDLRAAGKYGFVFAGLAVWLILIGLGLGFVLAFITSMDLPTAMLSMAPGGLVEMVLTASIVGGDPAIVTSLQLTRILIIVVCVPIGLKWYFKRKMKKTVA</sequence>
<dbReference type="NCBIfam" id="TIGR03082">
    <property type="entry name" value="Gneg_AbrB_dup"/>
    <property type="match status" value="2"/>
</dbReference>
<dbReference type="GO" id="GO:0010468">
    <property type="term" value="P:regulation of gene expression"/>
    <property type="evidence" value="ECO:0007669"/>
    <property type="project" value="InterPro"/>
</dbReference>
<dbReference type="EMBL" id="PDOE01000001">
    <property type="protein sequence ID" value="RKL69312.1"/>
    <property type="molecule type" value="Genomic_DNA"/>
</dbReference>
<feature type="transmembrane region" description="Helical" evidence="1">
    <location>
        <begin position="80"/>
        <end position="100"/>
    </location>
</feature>
<dbReference type="OrthoDB" id="5460360at2"/>
<dbReference type="Pfam" id="PF05145">
    <property type="entry name" value="AbrB"/>
    <property type="match status" value="1"/>
</dbReference>
<feature type="transmembrane region" description="Helical" evidence="1">
    <location>
        <begin position="179"/>
        <end position="197"/>
    </location>
</feature>
<dbReference type="Proteomes" id="UP000281498">
    <property type="component" value="Unassembled WGS sequence"/>
</dbReference>
<keyword evidence="1" id="KW-0812">Transmembrane</keyword>
<proteinExistence type="predicted"/>
<dbReference type="GO" id="GO:0016020">
    <property type="term" value="C:membrane"/>
    <property type="evidence" value="ECO:0007669"/>
    <property type="project" value="InterPro"/>
</dbReference>
<dbReference type="AlphaFoldDB" id="A0A3A9KFH0"/>
<dbReference type="PANTHER" id="PTHR38457:SF1">
    <property type="entry name" value="REGULATOR ABRB-RELATED"/>
    <property type="match status" value="1"/>
</dbReference>
<dbReference type="InterPro" id="IPR017516">
    <property type="entry name" value="AbrB_dup"/>
</dbReference>
<accession>A0A3A9KFH0</accession>
<organism evidence="2 3">
    <name type="scientific">Salipaludibacillus neizhouensis</name>
    <dbReference type="NCBI Taxonomy" id="885475"/>
    <lineage>
        <taxon>Bacteria</taxon>
        <taxon>Bacillati</taxon>
        <taxon>Bacillota</taxon>
        <taxon>Bacilli</taxon>
        <taxon>Bacillales</taxon>
        <taxon>Bacillaceae</taxon>
    </lineage>
</organism>
<feature type="transmembrane region" description="Helical" evidence="1">
    <location>
        <begin position="325"/>
        <end position="343"/>
    </location>
</feature>
<dbReference type="PANTHER" id="PTHR38457">
    <property type="entry name" value="REGULATOR ABRB-RELATED"/>
    <property type="match status" value="1"/>
</dbReference>
<feature type="transmembrane region" description="Helical" evidence="1">
    <location>
        <begin position="262"/>
        <end position="286"/>
    </location>
</feature>
<feature type="transmembrane region" description="Helical" evidence="1">
    <location>
        <begin position="12"/>
        <end position="33"/>
    </location>
</feature>
<feature type="transmembrane region" description="Helical" evidence="1">
    <location>
        <begin position="204"/>
        <end position="224"/>
    </location>
</feature>
<dbReference type="InterPro" id="IPR007820">
    <property type="entry name" value="AbrB_fam"/>
</dbReference>
<feature type="transmembrane region" description="Helical" evidence="1">
    <location>
        <begin position="148"/>
        <end position="167"/>
    </location>
</feature>